<evidence type="ECO:0000256" key="1">
    <source>
        <dbReference type="ARBA" id="ARBA00004429"/>
    </source>
</evidence>
<feature type="transmembrane region" description="Helical" evidence="8">
    <location>
        <begin position="441"/>
        <end position="462"/>
    </location>
</feature>
<proteinExistence type="inferred from homology"/>
<evidence type="ECO:0000256" key="2">
    <source>
        <dbReference type="ARBA" id="ARBA00022448"/>
    </source>
</evidence>
<dbReference type="Gene3D" id="1.10.3720.10">
    <property type="entry name" value="MetI-like"/>
    <property type="match status" value="2"/>
</dbReference>
<feature type="domain" description="ABC transmembrane type-1" evidence="9">
    <location>
        <begin position="363"/>
        <end position="559"/>
    </location>
</feature>
<evidence type="ECO:0000256" key="7">
    <source>
        <dbReference type="ARBA" id="ARBA00023136"/>
    </source>
</evidence>
<feature type="domain" description="ABC transmembrane type-1" evidence="9">
    <location>
        <begin position="64"/>
        <end position="278"/>
    </location>
</feature>
<keyword evidence="5 8" id="KW-0812">Transmembrane</keyword>
<evidence type="ECO:0000313" key="11">
    <source>
        <dbReference type="Proteomes" id="UP001209257"/>
    </source>
</evidence>
<feature type="transmembrane region" description="Helical" evidence="8">
    <location>
        <begin position="259"/>
        <end position="281"/>
    </location>
</feature>
<evidence type="ECO:0000259" key="9">
    <source>
        <dbReference type="PROSITE" id="PS50928"/>
    </source>
</evidence>
<evidence type="ECO:0000256" key="5">
    <source>
        <dbReference type="ARBA" id="ARBA00022692"/>
    </source>
</evidence>
<dbReference type="RefSeq" id="WP_262991962.1">
    <property type="nucleotide sequence ID" value="NZ_JAOTJC010000004.1"/>
</dbReference>
<dbReference type="InterPro" id="IPR035906">
    <property type="entry name" value="MetI-like_sf"/>
</dbReference>
<comment type="caution">
    <text evidence="10">The sequence shown here is derived from an EMBL/GenBank/DDBJ whole genome shotgun (WGS) entry which is preliminary data.</text>
</comment>
<comment type="subcellular location">
    <subcellularLocation>
        <location evidence="1">Cell inner membrane</location>
        <topology evidence="1">Multi-pass membrane protein</topology>
    </subcellularLocation>
    <subcellularLocation>
        <location evidence="8">Cell membrane</location>
        <topology evidence="8">Multi-pass membrane protein</topology>
    </subcellularLocation>
</comment>
<feature type="transmembrane region" description="Helical" evidence="8">
    <location>
        <begin position="363"/>
        <end position="385"/>
    </location>
</feature>
<accession>A0ABT2VJ70</accession>
<dbReference type="PANTHER" id="PTHR43357:SF4">
    <property type="entry name" value="INNER MEMBRANE ABC TRANSPORTER PERMEASE PROTEIN YDCV"/>
    <property type="match status" value="1"/>
</dbReference>
<reference evidence="11" key="1">
    <citation type="submission" date="2023-07" db="EMBL/GenBank/DDBJ databases">
        <title>Study on multiphase classification of strain Alteromonas salexigens isolated from the Yellow Sea.</title>
        <authorList>
            <person name="Sun L."/>
        </authorList>
    </citation>
    <scope>NUCLEOTIDE SEQUENCE [LARGE SCALE GENOMIC DNA]</scope>
    <source>
        <strain evidence="11">ASW11-19</strain>
    </source>
</reference>
<evidence type="ECO:0000256" key="3">
    <source>
        <dbReference type="ARBA" id="ARBA00022475"/>
    </source>
</evidence>
<feature type="transmembrane region" description="Helical" evidence="8">
    <location>
        <begin position="12"/>
        <end position="38"/>
    </location>
</feature>
<evidence type="ECO:0000256" key="6">
    <source>
        <dbReference type="ARBA" id="ARBA00022989"/>
    </source>
</evidence>
<dbReference type="SUPFAM" id="SSF161098">
    <property type="entry name" value="MetI-like"/>
    <property type="match status" value="2"/>
</dbReference>
<keyword evidence="11" id="KW-1185">Reference proteome</keyword>
<comment type="similarity">
    <text evidence="8">Belongs to the binding-protein-dependent transport system permease family.</text>
</comment>
<dbReference type="Proteomes" id="UP001209257">
    <property type="component" value="Unassembled WGS sequence"/>
</dbReference>
<feature type="transmembrane region" description="Helical" evidence="8">
    <location>
        <begin position="405"/>
        <end position="429"/>
    </location>
</feature>
<evidence type="ECO:0000256" key="4">
    <source>
        <dbReference type="ARBA" id="ARBA00022519"/>
    </source>
</evidence>
<feature type="transmembrane region" description="Helical" evidence="8">
    <location>
        <begin position="302"/>
        <end position="334"/>
    </location>
</feature>
<dbReference type="EMBL" id="JAOTJC010000004">
    <property type="protein sequence ID" value="MCU7553257.1"/>
    <property type="molecule type" value="Genomic_DNA"/>
</dbReference>
<keyword evidence="6 8" id="KW-1133">Transmembrane helix</keyword>
<feature type="transmembrane region" description="Helical" evidence="8">
    <location>
        <begin position="151"/>
        <end position="171"/>
    </location>
</feature>
<protein>
    <submittedName>
        <fullName evidence="10">ABC transporter permease subunit</fullName>
    </submittedName>
</protein>
<feature type="transmembrane region" description="Helical" evidence="8">
    <location>
        <begin position="101"/>
        <end position="122"/>
    </location>
</feature>
<gene>
    <name evidence="10" type="ORF">OCL06_01445</name>
</gene>
<name>A0ABT2VJ70_9ALTE</name>
<dbReference type="CDD" id="cd06261">
    <property type="entry name" value="TM_PBP2"/>
    <property type="match status" value="1"/>
</dbReference>
<organism evidence="10 11">
    <name type="scientific">Alteromonas salexigens</name>
    <dbReference type="NCBI Taxonomy" id="2982530"/>
    <lineage>
        <taxon>Bacteria</taxon>
        <taxon>Pseudomonadati</taxon>
        <taxon>Pseudomonadota</taxon>
        <taxon>Gammaproteobacteria</taxon>
        <taxon>Alteromonadales</taxon>
        <taxon>Alteromonadaceae</taxon>
        <taxon>Alteromonas/Salinimonas group</taxon>
        <taxon>Alteromonas</taxon>
    </lineage>
</organism>
<dbReference type="PANTHER" id="PTHR43357">
    <property type="entry name" value="INNER MEMBRANE ABC TRANSPORTER PERMEASE PROTEIN YDCV"/>
    <property type="match status" value="1"/>
</dbReference>
<keyword evidence="4" id="KW-0997">Cell inner membrane</keyword>
<evidence type="ECO:0000313" key="10">
    <source>
        <dbReference type="EMBL" id="MCU7553257.1"/>
    </source>
</evidence>
<feature type="transmembrane region" description="Helical" evidence="8">
    <location>
        <begin position="192"/>
        <end position="210"/>
    </location>
</feature>
<keyword evidence="2 8" id="KW-0813">Transport</keyword>
<evidence type="ECO:0000256" key="8">
    <source>
        <dbReference type="RuleBase" id="RU363032"/>
    </source>
</evidence>
<keyword evidence="7 8" id="KW-0472">Membrane</keyword>
<feature type="transmembrane region" description="Helical" evidence="8">
    <location>
        <begin position="483"/>
        <end position="508"/>
    </location>
</feature>
<sequence length="587" mass="64002">MLRFPVIALAVRWIFISVLSLPIIAGVVGVMLPAFGYFPALGQDTFSLSVFAELWQVEGIGRMAWLSFFTGVTATGLAALLAIALLATFYQHSGLHTLQRLLSPLLVLPHAAAAIALLFILAPSGWAARIGAMITGDVLTPQWALPYDPHGVAVILALALKELPFIFLMALSVLTQPQLQTRLHKHIKCAQAMGYATVTAFIKVALPIIYPHLRLPVLAVLAYATANVEIPLLLGPNNPPTLAVVVLQWFNHVDLSMRFQASAAAVLQLLVTLAALASWWLAEQIVASWAKRMRLSGQRNQLSSVIQVFAWTGALLFVITGVLMLTSLVVWSVATYWTFPALLPEGVTLLHWQTALTALTQPLITTLVLGIAVSLVAVTVALLALEAEAGFMSKRTARWQQWDKIAVNITLYLPLLVPGVAFLFGLVWFQQRWLAGSVITHVFVSHLIYVLPYVFISLAVAYRRLDPRYMKVASGLSKSPWQVFWQVKLPMLFGPVLIAMALGMAISFSQYLPTLLSGGGRITTVTTEAVAVAAGSSQRLSAVYVLVQVMLPLSGFALAWYLPGRFFNPAARAKRRQKRIAANDTGT</sequence>
<feature type="transmembrane region" description="Helical" evidence="8">
    <location>
        <begin position="542"/>
        <end position="562"/>
    </location>
</feature>
<dbReference type="Pfam" id="PF00528">
    <property type="entry name" value="BPD_transp_1"/>
    <property type="match status" value="1"/>
</dbReference>
<keyword evidence="3" id="KW-1003">Cell membrane</keyword>
<dbReference type="InterPro" id="IPR000515">
    <property type="entry name" value="MetI-like"/>
</dbReference>
<feature type="transmembrane region" description="Helical" evidence="8">
    <location>
        <begin position="64"/>
        <end position="89"/>
    </location>
</feature>
<dbReference type="PROSITE" id="PS50928">
    <property type="entry name" value="ABC_TM1"/>
    <property type="match status" value="2"/>
</dbReference>